<evidence type="ECO:0000313" key="3">
    <source>
        <dbReference type="EMBL" id="GAA4720401.1"/>
    </source>
</evidence>
<evidence type="ECO:0000256" key="2">
    <source>
        <dbReference type="SAM" id="Phobius"/>
    </source>
</evidence>
<keyword evidence="2" id="KW-1133">Transmembrane helix</keyword>
<reference evidence="4" key="1">
    <citation type="journal article" date="2019" name="Int. J. Syst. Evol. Microbiol.">
        <title>The Global Catalogue of Microorganisms (GCM) 10K type strain sequencing project: providing services to taxonomists for standard genome sequencing and annotation.</title>
        <authorList>
            <consortium name="The Broad Institute Genomics Platform"/>
            <consortium name="The Broad Institute Genome Sequencing Center for Infectious Disease"/>
            <person name="Wu L."/>
            <person name="Ma J."/>
        </authorList>
    </citation>
    <scope>NUCLEOTIDE SEQUENCE [LARGE SCALE GENOMIC DNA]</scope>
    <source>
        <strain evidence="4">JCM 18063</strain>
    </source>
</reference>
<proteinExistence type="predicted"/>
<feature type="region of interest" description="Disordered" evidence="1">
    <location>
        <begin position="73"/>
        <end position="128"/>
    </location>
</feature>
<evidence type="ECO:0000313" key="4">
    <source>
        <dbReference type="Proteomes" id="UP001500956"/>
    </source>
</evidence>
<keyword evidence="2" id="KW-0812">Transmembrane</keyword>
<dbReference type="EMBL" id="BAABID010000004">
    <property type="protein sequence ID" value="GAA4720401.1"/>
    <property type="molecule type" value="Genomic_DNA"/>
</dbReference>
<evidence type="ECO:0000256" key="1">
    <source>
        <dbReference type="SAM" id="MobiDB-lite"/>
    </source>
</evidence>
<dbReference type="Proteomes" id="UP001500956">
    <property type="component" value="Unassembled WGS sequence"/>
</dbReference>
<protein>
    <submittedName>
        <fullName evidence="3">Uncharacterized protein</fullName>
    </submittedName>
</protein>
<comment type="caution">
    <text evidence="3">The sequence shown here is derived from an EMBL/GenBank/DDBJ whole genome shotgun (WGS) entry which is preliminary data.</text>
</comment>
<gene>
    <name evidence="3" type="ORF">GCM10023216_06620</name>
</gene>
<name>A0ABP8Y499_9MICO</name>
<accession>A0ABP8Y499</accession>
<keyword evidence="4" id="KW-1185">Reference proteome</keyword>
<sequence>MPLAQLGALLADVDPAPAPSPTARVLEDWEVTPGLEGFLATFAVAAAAVVLFLSLSRHLRKADANARELGYDVPERKGIAVRRSDAGTDADGTGQAGEGDREATASADVGATPESPDVAGEDDRRGPA</sequence>
<organism evidence="3 4">
    <name type="scientific">Isoptericola chiayiensis</name>
    <dbReference type="NCBI Taxonomy" id="579446"/>
    <lineage>
        <taxon>Bacteria</taxon>
        <taxon>Bacillati</taxon>
        <taxon>Actinomycetota</taxon>
        <taxon>Actinomycetes</taxon>
        <taxon>Micrococcales</taxon>
        <taxon>Promicromonosporaceae</taxon>
        <taxon>Isoptericola</taxon>
    </lineage>
</organism>
<dbReference type="RefSeq" id="WP_172148527.1">
    <property type="nucleotide sequence ID" value="NZ_BAABID010000004.1"/>
</dbReference>
<feature type="compositionally biased region" description="Basic and acidic residues" evidence="1">
    <location>
        <begin position="73"/>
        <end position="86"/>
    </location>
</feature>
<keyword evidence="2" id="KW-0472">Membrane</keyword>
<feature type="transmembrane region" description="Helical" evidence="2">
    <location>
        <begin position="39"/>
        <end position="55"/>
    </location>
</feature>